<comment type="caution">
    <text evidence="15">The sequence shown here is derived from an EMBL/GenBank/DDBJ whole genome shotgun (WGS) entry which is preliminary data.</text>
</comment>
<evidence type="ECO:0000256" key="7">
    <source>
        <dbReference type="ARBA" id="ARBA00022741"/>
    </source>
</evidence>
<keyword evidence="4" id="KW-1003">Cell membrane</keyword>
<dbReference type="GO" id="GO:0005886">
    <property type="term" value="C:plasma membrane"/>
    <property type="evidence" value="ECO:0007669"/>
    <property type="project" value="UniProtKB-SubCell"/>
</dbReference>
<evidence type="ECO:0000256" key="5">
    <source>
        <dbReference type="ARBA" id="ARBA00022553"/>
    </source>
</evidence>
<gene>
    <name evidence="15" type="ORF">BC351_24835</name>
</gene>
<dbReference type="OrthoDB" id="2359336at2"/>
<dbReference type="GO" id="GO:0000156">
    <property type="term" value="F:phosphorelay response regulator activity"/>
    <property type="evidence" value="ECO:0007669"/>
    <property type="project" value="TreeGrafter"/>
</dbReference>
<dbReference type="PROSITE" id="PS50885">
    <property type="entry name" value="HAMP"/>
    <property type="match status" value="1"/>
</dbReference>
<organism evidence="15 16">
    <name type="scientific">Paenibacillus ferrarius</name>
    <dbReference type="NCBI Taxonomy" id="1469647"/>
    <lineage>
        <taxon>Bacteria</taxon>
        <taxon>Bacillati</taxon>
        <taxon>Bacillota</taxon>
        <taxon>Bacilli</taxon>
        <taxon>Bacillales</taxon>
        <taxon>Paenibacillaceae</taxon>
        <taxon>Paenibacillus</taxon>
    </lineage>
</organism>
<dbReference type="InterPro" id="IPR036097">
    <property type="entry name" value="HisK_dim/P_sf"/>
</dbReference>
<dbReference type="CDD" id="cd00082">
    <property type="entry name" value="HisKA"/>
    <property type="match status" value="1"/>
</dbReference>
<evidence type="ECO:0000259" key="13">
    <source>
        <dbReference type="PROSITE" id="PS50109"/>
    </source>
</evidence>
<feature type="transmembrane region" description="Helical" evidence="12">
    <location>
        <begin position="12"/>
        <end position="35"/>
    </location>
</feature>
<dbReference type="InterPro" id="IPR003661">
    <property type="entry name" value="HisK_dim/P_dom"/>
</dbReference>
<keyword evidence="5" id="KW-0597">Phosphoprotein</keyword>
<keyword evidence="8 15" id="KW-0418">Kinase</keyword>
<dbReference type="Gene3D" id="1.10.287.130">
    <property type="match status" value="1"/>
</dbReference>
<keyword evidence="16" id="KW-1185">Reference proteome</keyword>
<dbReference type="SMART" id="SM00388">
    <property type="entry name" value="HisKA"/>
    <property type="match status" value="1"/>
</dbReference>
<dbReference type="GO" id="GO:0005524">
    <property type="term" value="F:ATP binding"/>
    <property type="evidence" value="ECO:0007669"/>
    <property type="project" value="UniProtKB-KW"/>
</dbReference>
<dbReference type="PANTHER" id="PTHR42878">
    <property type="entry name" value="TWO-COMPONENT HISTIDINE KINASE"/>
    <property type="match status" value="1"/>
</dbReference>
<accession>A0A1V4HLA3</accession>
<dbReference type="InterPro" id="IPR050351">
    <property type="entry name" value="BphY/WalK/GraS-like"/>
</dbReference>
<evidence type="ECO:0000256" key="3">
    <source>
        <dbReference type="ARBA" id="ARBA00012438"/>
    </source>
</evidence>
<dbReference type="EMBL" id="MBTG01000011">
    <property type="protein sequence ID" value="OPH58166.1"/>
    <property type="molecule type" value="Genomic_DNA"/>
</dbReference>
<evidence type="ECO:0000256" key="12">
    <source>
        <dbReference type="SAM" id="Phobius"/>
    </source>
</evidence>
<dbReference type="PRINTS" id="PR00344">
    <property type="entry name" value="BCTRLSENSOR"/>
</dbReference>
<dbReference type="FunFam" id="3.30.565.10:FF:000006">
    <property type="entry name" value="Sensor histidine kinase WalK"/>
    <property type="match status" value="1"/>
</dbReference>
<dbReference type="InterPro" id="IPR003594">
    <property type="entry name" value="HATPase_dom"/>
</dbReference>
<dbReference type="GO" id="GO:0007234">
    <property type="term" value="P:osmosensory signaling via phosphorelay pathway"/>
    <property type="evidence" value="ECO:0007669"/>
    <property type="project" value="TreeGrafter"/>
</dbReference>
<evidence type="ECO:0000259" key="14">
    <source>
        <dbReference type="PROSITE" id="PS50885"/>
    </source>
</evidence>
<feature type="domain" description="HAMP" evidence="14">
    <location>
        <begin position="188"/>
        <end position="240"/>
    </location>
</feature>
<proteinExistence type="predicted"/>
<dbReference type="EC" id="2.7.13.3" evidence="3"/>
<keyword evidence="12" id="KW-0812">Transmembrane</keyword>
<dbReference type="InterPro" id="IPR005467">
    <property type="entry name" value="His_kinase_dom"/>
</dbReference>
<dbReference type="InterPro" id="IPR003660">
    <property type="entry name" value="HAMP_dom"/>
</dbReference>
<evidence type="ECO:0000256" key="4">
    <source>
        <dbReference type="ARBA" id="ARBA00022475"/>
    </source>
</evidence>
<protein>
    <recommendedName>
        <fullName evidence="3">histidine kinase</fullName>
        <ecNumber evidence="3">2.7.13.3</ecNumber>
    </recommendedName>
</protein>
<dbReference type="Gene3D" id="3.30.565.10">
    <property type="entry name" value="Histidine kinase-like ATPase, C-terminal domain"/>
    <property type="match status" value="1"/>
</dbReference>
<dbReference type="RefSeq" id="WP_079412639.1">
    <property type="nucleotide sequence ID" value="NZ_MBTG01000011.1"/>
</dbReference>
<dbReference type="PROSITE" id="PS50109">
    <property type="entry name" value="HIS_KIN"/>
    <property type="match status" value="1"/>
</dbReference>
<feature type="domain" description="Histidine kinase" evidence="13">
    <location>
        <begin position="248"/>
        <end position="460"/>
    </location>
</feature>
<evidence type="ECO:0000256" key="2">
    <source>
        <dbReference type="ARBA" id="ARBA00004651"/>
    </source>
</evidence>
<dbReference type="Gene3D" id="3.30.450.20">
    <property type="entry name" value="PAS domain"/>
    <property type="match status" value="1"/>
</dbReference>
<dbReference type="GO" id="GO:0030295">
    <property type="term" value="F:protein kinase activator activity"/>
    <property type="evidence" value="ECO:0007669"/>
    <property type="project" value="TreeGrafter"/>
</dbReference>
<sequence>MSIQKRLVGSYFVVILITVSILEFLLIVLVNYYYFHNVERILMNQAELSASFFHQYAADEDVEKQSERLLNGFSHNSAAQVQIISLNGQLLQDSTGLPASDRMNEYPDVQEACNGKIGIWKGTEPTTKEAVLAVSYPLQTNHTTVGVVRFVTSLTETAKTVNQVSAIFIAVGLFVIAIVAVLGIVLSRTITSSITELKSAAEKMAEGDFSVRANKRYEDELGALADTLNTMAAKILQNEQLKNDFISSVSHELRTPLTSIKGWVVTLSATEENDRHMLKDGLEIIETETDRLTRLVDELLDFAKLDNGRIALWLTPVHLQGLLQHIGKQLAPRAARQRISLEVHADDSLPVIQADENRLKQVLINLIDNSLKFTGPQGSIKVYAHSELHQVIITVEDTGSGIDEQDLANVFQKFYKGNIHAAGSGLGLSISEQIIKLHHGQVKISSKVGRGTKVEIYLPR</sequence>
<dbReference type="SUPFAM" id="SSF47384">
    <property type="entry name" value="Homodimeric domain of signal transducing histidine kinase"/>
    <property type="match status" value="1"/>
</dbReference>
<dbReference type="SUPFAM" id="SSF55874">
    <property type="entry name" value="ATPase domain of HSP90 chaperone/DNA topoisomerase II/histidine kinase"/>
    <property type="match status" value="1"/>
</dbReference>
<dbReference type="PANTHER" id="PTHR42878:SF7">
    <property type="entry name" value="SENSOR HISTIDINE KINASE GLRK"/>
    <property type="match status" value="1"/>
</dbReference>
<dbReference type="SUPFAM" id="SSF158472">
    <property type="entry name" value="HAMP domain-like"/>
    <property type="match status" value="1"/>
</dbReference>
<dbReference type="SMART" id="SM00387">
    <property type="entry name" value="HATPase_c"/>
    <property type="match status" value="1"/>
</dbReference>
<name>A0A1V4HLA3_9BACL</name>
<evidence type="ECO:0000256" key="10">
    <source>
        <dbReference type="ARBA" id="ARBA00023012"/>
    </source>
</evidence>
<dbReference type="FunFam" id="1.10.287.130:FF:000001">
    <property type="entry name" value="Two-component sensor histidine kinase"/>
    <property type="match status" value="1"/>
</dbReference>
<evidence type="ECO:0000256" key="11">
    <source>
        <dbReference type="ARBA" id="ARBA00023136"/>
    </source>
</evidence>
<comment type="subcellular location">
    <subcellularLocation>
        <location evidence="2">Cell membrane</location>
        <topology evidence="2">Multi-pass membrane protein</topology>
    </subcellularLocation>
</comment>
<dbReference type="InterPro" id="IPR036890">
    <property type="entry name" value="HATPase_C_sf"/>
</dbReference>
<dbReference type="AlphaFoldDB" id="A0A1V4HLA3"/>
<evidence type="ECO:0000256" key="8">
    <source>
        <dbReference type="ARBA" id="ARBA00022777"/>
    </source>
</evidence>
<dbReference type="Pfam" id="PF00672">
    <property type="entry name" value="HAMP"/>
    <property type="match status" value="1"/>
</dbReference>
<evidence type="ECO:0000256" key="1">
    <source>
        <dbReference type="ARBA" id="ARBA00000085"/>
    </source>
</evidence>
<feature type="transmembrane region" description="Helical" evidence="12">
    <location>
        <begin position="164"/>
        <end position="186"/>
    </location>
</feature>
<comment type="catalytic activity">
    <reaction evidence="1">
        <text>ATP + protein L-histidine = ADP + protein N-phospho-L-histidine.</text>
        <dbReference type="EC" id="2.7.13.3"/>
    </reaction>
</comment>
<dbReference type="Pfam" id="PF02518">
    <property type="entry name" value="HATPase_c"/>
    <property type="match status" value="1"/>
</dbReference>
<dbReference type="InterPro" id="IPR004358">
    <property type="entry name" value="Sig_transdc_His_kin-like_C"/>
</dbReference>
<dbReference type="GO" id="GO:0000155">
    <property type="term" value="F:phosphorelay sensor kinase activity"/>
    <property type="evidence" value="ECO:0007669"/>
    <property type="project" value="InterPro"/>
</dbReference>
<keyword evidence="12" id="KW-1133">Transmembrane helix</keyword>
<dbReference type="Pfam" id="PF00512">
    <property type="entry name" value="HisKA"/>
    <property type="match status" value="1"/>
</dbReference>
<keyword evidence="9" id="KW-0067">ATP-binding</keyword>
<keyword evidence="7" id="KW-0547">Nucleotide-binding</keyword>
<evidence type="ECO:0000256" key="9">
    <source>
        <dbReference type="ARBA" id="ARBA00022840"/>
    </source>
</evidence>
<evidence type="ECO:0000313" key="15">
    <source>
        <dbReference type="EMBL" id="OPH58166.1"/>
    </source>
</evidence>
<evidence type="ECO:0000256" key="6">
    <source>
        <dbReference type="ARBA" id="ARBA00022679"/>
    </source>
</evidence>
<dbReference type="STRING" id="1469647.BC351_24835"/>
<keyword evidence="6" id="KW-0808">Transferase</keyword>
<keyword evidence="11 12" id="KW-0472">Membrane</keyword>
<keyword evidence="10" id="KW-0902">Two-component regulatory system</keyword>
<dbReference type="Proteomes" id="UP000190626">
    <property type="component" value="Unassembled WGS sequence"/>
</dbReference>
<reference evidence="16" key="1">
    <citation type="submission" date="2016-07" db="EMBL/GenBank/DDBJ databases">
        <authorList>
            <person name="Florea S."/>
            <person name="Webb J.S."/>
            <person name="Jaromczyk J."/>
            <person name="Schardl C.L."/>
        </authorList>
    </citation>
    <scope>NUCLEOTIDE SEQUENCE [LARGE SCALE GENOMIC DNA]</scope>
    <source>
        <strain evidence="16">CY1</strain>
    </source>
</reference>
<dbReference type="CDD" id="cd06225">
    <property type="entry name" value="HAMP"/>
    <property type="match status" value="1"/>
</dbReference>
<dbReference type="SMART" id="SM00304">
    <property type="entry name" value="HAMP"/>
    <property type="match status" value="1"/>
</dbReference>
<dbReference type="Gene3D" id="1.10.8.500">
    <property type="entry name" value="HAMP domain in histidine kinase"/>
    <property type="match status" value="1"/>
</dbReference>
<evidence type="ECO:0000313" key="16">
    <source>
        <dbReference type="Proteomes" id="UP000190626"/>
    </source>
</evidence>